<organism evidence="3 4">
    <name type="scientific">Mastigocoleus testarum BC008</name>
    <dbReference type="NCBI Taxonomy" id="371196"/>
    <lineage>
        <taxon>Bacteria</taxon>
        <taxon>Bacillati</taxon>
        <taxon>Cyanobacteriota</taxon>
        <taxon>Cyanophyceae</taxon>
        <taxon>Nostocales</taxon>
        <taxon>Hapalosiphonaceae</taxon>
        <taxon>Mastigocoleus</taxon>
    </lineage>
</organism>
<sequence>MFLDELTPIFKEFTQHPLSFMGGFVSGALRLNLAEDPVKSWLEEQLGHSSNINSANESHNGKAKGPQQISIE</sequence>
<dbReference type="Pfam" id="PF26369">
    <property type="entry name" value="UPF0426"/>
    <property type="match status" value="1"/>
</dbReference>
<feature type="region of interest" description="Disordered" evidence="1">
    <location>
        <begin position="49"/>
        <end position="72"/>
    </location>
</feature>
<evidence type="ECO:0000313" key="4">
    <source>
        <dbReference type="Proteomes" id="UP000053372"/>
    </source>
</evidence>
<dbReference type="AlphaFoldDB" id="A0A0V7ZZJ6"/>
<reference evidence="3 4" key="1">
    <citation type="journal article" date="2015" name="Genome Announc.">
        <title>Draft Genome of the Euendolithic (true boring) Cyanobacterium Mastigocoleus testarum strain BC008.</title>
        <authorList>
            <person name="Guida B.S."/>
            <person name="Garcia-Pichel F."/>
        </authorList>
    </citation>
    <scope>NUCLEOTIDE SEQUENCE [LARGE SCALE GENOMIC DNA]</scope>
    <source>
        <strain evidence="3 4">BC008</strain>
    </source>
</reference>
<keyword evidence="4" id="KW-1185">Reference proteome</keyword>
<comment type="caution">
    <text evidence="3">The sequence shown here is derived from an EMBL/GenBank/DDBJ whole genome shotgun (WGS) entry which is preliminary data.</text>
</comment>
<dbReference type="EMBL" id="LMTZ01000086">
    <property type="protein sequence ID" value="KST67605.1"/>
    <property type="molecule type" value="Genomic_DNA"/>
</dbReference>
<dbReference type="RefSeq" id="WP_027842512.1">
    <property type="nucleotide sequence ID" value="NZ_LMTZ01000013.1"/>
</dbReference>
<dbReference type="PANTHER" id="PTHR35996:SF1">
    <property type="entry name" value="OS04G0528100 PROTEIN"/>
    <property type="match status" value="1"/>
</dbReference>
<proteinExistence type="predicted"/>
<accession>A0A0V7ZZJ6</accession>
<evidence type="ECO:0000313" key="2">
    <source>
        <dbReference type="EMBL" id="KST67605.1"/>
    </source>
</evidence>
<dbReference type="OrthoDB" id="488745at2"/>
<dbReference type="InterPro" id="IPR040278">
    <property type="entry name" value="UPF0426"/>
</dbReference>
<feature type="compositionally biased region" description="Polar residues" evidence="1">
    <location>
        <begin position="49"/>
        <end position="58"/>
    </location>
</feature>
<protein>
    <submittedName>
        <fullName evidence="3">Uncharacterized protein</fullName>
    </submittedName>
</protein>
<dbReference type="PANTHER" id="PTHR35996">
    <property type="entry name" value="OSJNBA0038O10.25 PROTEIN"/>
    <property type="match status" value="1"/>
</dbReference>
<evidence type="ECO:0000256" key="1">
    <source>
        <dbReference type="SAM" id="MobiDB-lite"/>
    </source>
</evidence>
<evidence type="ECO:0000313" key="3">
    <source>
        <dbReference type="EMBL" id="KST69759.1"/>
    </source>
</evidence>
<name>A0A0V7ZZJ6_9CYAN</name>
<gene>
    <name evidence="2" type="ORF">BC008_30900</name>
    <name evidence="3" type="ORF">BC008_35950</name>
</gene>
<dbReference type="EMBL" id="LMTZ01000013">
    <property type="protein sequence ID" value="KST69759.1"/>
    <property type="molecule type" value="Genomic_DNA"/>
</dbReference>
<dbReference type="Proteomes" id="UP000053372">
    <property type="component" value="Unassembled WGS sequence"/>
</dbReference>